<feature type="compositionally biased region" description="Low complexity" evidence="1">
    <location>
        <begin position="928"/>
        <end position="946"/>
    </location>
</feature>
<gene>
    <name evidence="2" type="ORF">CCMP2556_LOCUS19279</name>
</gene>
<dbReference type="PANTHER" id="PTHR47642:SF6">
    <property type="entry name" value="ATP-DEPENDENT DNA HELICASE"/>
    <property type="match status" value="1"/>
</dbReference>
<feature type="compositionally biased region" description="Low complexity" evidence="1">
    <location>
        <begin position="716"/>
        <end position="728"/>
    </location>
</feature>
<reference evidence="2 3" key="1">
    <citation type="submission" date="2024-02" db="EMBL/GenBank/DDBJ databases">
        <authorList>
            <person name="Chen Y."/>
            <person name="Shah S."/>
            <person name="Dougan E. K."/>
            <person name="Thang M."/>
            <person name="Chan C."/>
        </authorList>
    </citation>
    <scope>NUCLEOTIDE SEQUENCE [LARGE SCALE GENOMIC DNA]</scope>
</reference>
<sequence>MVSAELLARMDLRCRELVRDLAQSKYAPGSAHAQPFGGLNVLVAGDLWQLPPPRGTFLGEVPWEMLTKGSSKKVAHTVHGQKLVWGSQTENSIIHGITELEQCERTRDTWLQTLQQQIREGALSADNHAFLHGHDTGVPGSWSGEKLDCENAACQQLLQRKVVPARIRRLECKQCQHERASKKRVLEGNMRGDEQRKLEQAKAVFATNAVKYHVNKLRALNWARQHGQAVKYAIAKDTISSRALQEKPDLGKDKLTWLQRHDQDCGGLYGVLPLCIGMPVTATDHLDRRRGILKGCPGTVVGWSWHEAAGAAAGSTTQIWNELPSCVFVRFQTKSEWRVQGLATDNVFPVTLQRQAWHLDKGRKRPMLRVVRRQFPLAPGFATTAHAAQGQTYAEGAVTDMQIGEGGDPLTAYIAVTRVKDRHGLHIYRPFDAAPYQKGRSVGRALLLQAWRGESIDWATLRMRHREEEVCSECRESKPRSGYSAGQWKRDADARVCRECVRNYAANNTPWQCNSCKAWKHEDAFARMYTRPACTFYRVCQTCEAQKRCYKCGTAKPESAFGAAAWTGRHAHRRVCRDCAMKVKGAWRCAVCAERKACNDFRRPARADAPVDSCHGQRWPRSVAHRAIRRLAATRTKVAEEKRQQVIGLVREEIADHVRQKQAEDEVLFPRAQEPNRSKESQTAQSKTEPESQRLSTDSMPSRKRRMEPRQDKRAQPTPTKTQPRTQTMQVAQAEPAAKCAEDVSVSSQARTAPPPQRKSQAKPQQATQATPTVAQTTNAPPAKLAGQTAAAETFQYACPFCEVSVTSTVRTGQVDHRRVCGKLFRVKDGHVAAKNLVYACPFCNGTVASNVRTGRVDHRTVCGNRFHVKEGTVSTQTRQHEVLAPRAQEPNRRKERQMAQSKTEPEAQRLSTDSLPSRKRHMEPQQDKQAQPTPTKTQPCTQTTQVAQAEPAAKRAKHVSVSSQARTAPPPLRNSHAKPQQETQATPTAAQTTLAPPAKLAGQTAAEEIFHYACPFCEVSVTSTVRTGDRPEEFYALQRAKGDTTSTRRGIRGLSALGLQKELARRDLDAIRRWYCGQDAVMFNEKMMRLARPPPEMPRYKSALALDALLEGHWMQVMEALQRCHKSGSPVNAAGTGADREERKPKTLRPGSQMGPGQRELIQQNPGTFQKSV</sequence>
<dbReference type="InterPro" id="IPR027417">
    <property type="entry name" value="P-loop_NTPase"/>
</dbReference>
<comment type="caution">
    <text evidence="2">The sequence shown here is derived from an EMBL/GenBank/DDBJ whole genome shotgun (WGS) entry which is preliminary data.</text>
</comment>
<feature type="compositionally biased region" description="Low complexity" evidence="1">
    <location>
        <begin position="762"/>
        <end position="782"/>
    </location>
</feature>
<feature type="compositionally biased region" description="Polar residues" evidence="1">
    <location>
        <begin position="1162"/>
        <end position="1174"/>
    </location>
</feature>
<feature type="compositionally biased region" description="Polar residues" evidence="1">
    <location>
        <begin position="681"/>
        <end position="700"/>
    </location>
</feature>
<dbReference type="PANTHER" id="PTHR47642">
    <property type="entry name" value="ATP-DEPENDENT DNA HELICASE"/>
    <property type="match status" value="1"/>
</dbReference>
<dbReference type="Proteomes" id="UP001642484">
    <property type="component" value="Unassembled WGS sequence"/>
</dbReference>
<feature type="region of interest" description="Disordered" evidence="1">
    <location>
        <begin position="658"/>
        <end position="782"/>
    </location>
</feature>
<evidence type="ECO:0008006" key="4">
    <source>
        <dbReference type="Google" id="ProtNLM"/>
    </source>
</evidence>
<evidence type="ECO:0000313" key="3">
    <source>
        <dbReference type="Proteomes" id="UP001642484"/>
    </source>
</evidence>
<keyword evidence="3" id="KW-1185">Reference proteome</keyword>
<dbReference type="InterPro" id="IPR051055">
    <property type="entry name" value="PIF1_helicase"/>
</dbReference>
<proteinExistence type="predicted"/>
<feature type="region of interest" description="Disordered" evidence="1">
    <location>
        <begin position="873"/>
        <end position="995"/>
    </location>
</feature>
<name>A0ABP0L5U8_9DINO</name>
<feature type="compositionally biased region" description="Low complexity" evidence="1">
    <location>
        <begin position="978"/>
        <end position="995"/>
    </location>
</feature>
<dbReference type="SUPFAM" id="SSF52540">
    <property type="entry name" value="P-loop containing nucleoside triphosphate hydrolases"/>
    <property type="match status" value="1"/>
</dbReference>
<evidence type="ECO:0000256" key="1">
    <source>
        <dbReference type="SAM" id="MobiDB-lite"/>
    </source>
</evidence>
<protein>
    <recommendedName>
        <fullName evidence="4">ATP-dependent DNA helicase</fullName>
    </recommendedName>
</protein>
<accession>A0ABP0L5U8</accession>
<organism evidence="2 3">
    <name type="scientific">Durusdinium trenchii</name>
    <dbReference type="NCBI Taxonomy" id="1381693"/>
    <lineage>
        <taxon>Eukaryota</taxon>
        <taxon>Sar</taxon>
        <taxon>Alveolata</taxon>
        <taxon>Dinophyceae</taxon>
        <taxon>Suessiales</taxon>
        <taxon>Symbiodiniaceae</taxon>
        <taxon>Durusdinium</taxon>
    </lineage>
</organism>
<dbReference type="EMBL" id="CAXAMN010011112">
    <property type="protein sequence ID" value="CAK9033964.1"/>
    <property type="molecule type" value="Genomic_DNA"/>
</dbReference>
<feature type="region of interest" description="Disordered" evidence="1">
    <location>
        <begin position="1127"/>
        <end position="1174"/>
    </location>
</feature>
<evidence type="ECO:0000313" key="2">
    <source>
        <dbReference type="EMBL" id="CAK9033964.1"/>
    </source>
</evidence>